<evidence type="ECO:0000313" key="2">
    <source>
        <dbReference type="Proteomes" id="UP000515140"/>
    </source>
</evidence>
<dbReference type="Proteomes" id="UP000515140">
    <property type="component" value="Unplaced"/>
</dbReference>
<keyword evidence="2" id="KW-1185">Reference proteome</keyword>
<dbReference type="RefSeq" id="XP_020849252.1">
    <property type="nucleotide sequence ID" value="XM_020993593.1"/>
</dbReference>
<dbReference type="AlphaFoldDB" id="A0A6P5KVI7"/>
<feature type="compositionally biased region" description="Polar residues" evidence="1">
    <location>
        <begin position="137"/>
        <end position="149"/>
    </location>
</feature>
<organism evidence="2 3">
    <name type="scientific">Phascolarctos cinereus</name>
    <name type="common">Koala</name>
    <dbReference type="NCBI Taxonomy" id="38626"/>
    <lineage>
        <taxon>Eukaryota</taxon>
        <taxon>Metazoa</taxon>
        <taxon>Chordata</taxon>
        <taxon>Craniata</taxon>
        <taxon>Vertebrata</taxon>
        <taxon>Euteleostomi</taxon>
        <taxon>Mammalia</taxon>
        <taxon>Metatheria</taxon>
        <taxon>Diprotodontia</taxon>
        <taxon>Phascolarctidae</taxon>
        <taxon>Phascolarctos</taxon>
    </lineage>
</organism>
<reference evidence="3" key="1">
    <citation type="submission" date="2025-08" db="UniProtKB">
        <authorList>
            <consortium name="RefSeq"/>
        </authorList>
    </citation>
    <scope>IDENTIFICATION</scope>
    <source>
        <tissue evidence="3">Spleen</tissue>
    </source>
</reference>
<accession>A0A6P5KVI7</accession>
<evidence type="ECO:0000313" key="3">
    <source>
        <dbReference type="RefSeq" id="XP_020849252.1"/>
    </source>
</evidence>
<dbReference type="KEGG" id="pcw:110213290"/>
<feature type="compositionally biased region" description="Pro residues" evidence="1">
    <location>
        <begin position="85"/>
        <end position="99"/>
    </location>
</feature>
<gene>
    <name evidence="3" type="primary">LOC110213290</name>
</gene>
<evidence type="ECO:0000256" key="1">
    <source>
        <dbReference type="SAM" id="MobiDB-lite"/>
    </source>
</evidence>
<feature type="compositionally biased region" description="Polar residues" evidence="1">
    <location>
        <begin position="62"/>
        <end position="72"/>
    </location>
</feature>
<feature type="compositionally biased region" description="Basic and acidic residues" evidence="1">
    <location>
        <begin position="48"/>
        <end position="58"/>
    </location>
</feature>
<dbReference type="InParanoid" id="A0A6P5KVI7"/>
<feature type="region of interest" description="Disordered" evidence="1">
    <location>
        <begin position="1"/>
        <end position="161"/>
    </location>
</feature>
<name>A0A6P5KVI7_PHACI</name>
<protein>
    <submittedName>
        <fullName evidence="3">Uncharacterized protein LOC110213290</fullName>
    </submittedName>
</protein>
<sequence length="271" mass="29822">MSCREEPLEAGTSIRSIGTIAKAQAGEDEDLTDLGLHCGGRSEGQGWKSDKSEERRGAQEQPLISCTANQGGVRTCGQPRKPLTPLSPPPPPPPPPPRPLQNNPFSFPRLGNQPAELQTHVLRQSRGKSKTSKEGGRTSNPNRQRTSGSFLKRNRRANEVDSRSLLPLRPLGDFTSQSSVRLKCSEQIMESWSIPSSFWDLSKKAGKGKDSVENDFLPLENFLSFPMFIKNSPGTFYCLEEGHQLEDSCKSSALINGSVMFHLRNSSMVTD</sequence>
<proteinExistence type="predicted"/>
<dbReference type="GeneID" id="110213290"/>